<dbReference type="GO" id="GO:0047499">
    <property type="term" value="F:calcium-independent phospholipase A2 activity"/>
    <property type="evidence" value="ECO:0007669"/>
    <property type="project" value="TreeGrafter"/>
</dbReference>
<sequence>MAAPPNEVGRQPKTHASQAAVLDDLLDSDYCEDCEEVLSDYYCNACAVNLCSACWDTQPAHRRKRLAPGQIPHEKTNLIVANRVQTVFACAGDERTLKRLHKEDEITTWFGLEREFKDEPSFMFRDHGRFSAALSTGSQAVTNKIPSLVSFVGQTGAGKSTLIKLLVQLHQRSGPGEQFHSPVPGLTGRDLPTSEDVHLYADPLTAGSSHPLLFADSEGIDGGERDPIAANLRKMREKEEMESLGSESDYSATARSFTEREVAWMDDSKVKQTRQFAASQLYPRILFAFSDVVVFVHRNPRSIEGVLERLLEWGSVAIETTYNQPLLPYAIVALNATELDIDPRLWDIETSTSLLLASLADTVDKNASFSKYAELWRKRGKVINNIEDLMMCYYSAVKVIRLPTNGRPILVEQQALQLYAEIERACRLARNMKAQTRMLLNAFELQAYLHHAFDHFCSTLDTPFDFVQCSYLTSHLSTTFGESILALARSMATKKPRPKASSIFQKLGHLIASCMTLDVMRSNLKGTAERIFAQYVPQIDAALLEFGDRYWPCEFYVKGAVPPHLQTHLSNLQFQQSMHAVGVIMRCQNSRSGHHAKGHQLSDGRVFARGAYESSFFFEEHRKQILDDIFVTFHESMNKLSRLAREGVDQLKAAAVLHRTDALSAFYPSSDGNEPVGLQHTVFCICCLFGLPEALLPCGHMLCRDCVEAYGHRKAHALVEILECPLEINQKIQTQPHIVYTRPESAGVRVLALHNGGVRSIIQIEVLKLIEKEFDGRIPIQSLFDMIIGEGTGGVLALGLNSRGWTLDDCERHLRDIFAKTFTPANVHRFPTFQFRGSQAKYRAKALDDCLAAVFPEQRIVDLPPSEDPMQRSSKVAVLSSSTTGRKILFSNYRRKASPTLPYTLYPVTDYASQPKVSDIARASMAHTELFKPFLDARLGHLFFKKDMTERFLLEVAQNECQSIYNGLPNDFPDILLSISCGRTRKQTAAPSIISTSTSQSRNSERSKQPPLPQTIPDDTRSVFTEHSGDVSAHYPRPNFISLDPALDSPPSLDNVSSITSLQSLIQSATDTVVIRKIVNQLFATLFYAESDAAIQESAAGEYLIPIRLYTRLLNHTPSLSSLGTLLRTGPFRASEFVFWEESSTSNQQPLLSSQHPHQRHSFPISNHTLDSMVHRGVFPVLKLLLPVWDVDAVVHGVVRLETGEEWALSAFPRVLGKTGKAKPQNLDISSVNSNRVPTWSAPAVQGQSEWDASLPVRGARGDDEWLGGGEDDGDGGDDDVTALPVYTP</sequence>
<protein>
    <submittedName>
        <fullName evidence="13">Uncharacterized protein</fullName>
    </submittedName>
</protein>
<dbReference type="PROSITE" id="PS50089">
    <property type="entry name" value="ZF_RING_2"/>
    <property type="match status" value="1"/>
</dbReference>
<keyword evidence="14" id="KW-1185">Reference proteome</keyword>
<dbReference type="InterPro" id="IPR016035">
    <property type="entry name" value="Acyl_Trfase/lysoPLipase"/>
</dbReference>
<dbReference type="GO" id="GO:0008270">
    <property type="term" value="F:zinc ion binding"/>
    <property type="evidence" value="ECO:0007669"/>
    <property type="project" value="UniProtKB-KW"/>
</dbReference>
<feature type="compositionally biased region" description="Acidic residues" evidence="9">
    <location>
        <begin position="1270"/>
        <end position="1281"/>
    </location>
</feature>
<keyword evidence="1" id="KW-0479">Metal-binding</keyword>
<proteinExistence type="predicted"/>
<evidence type="ECO:0000256" key="8">
    <source>
        <dbReference type="PROSITE-ProRule" id="PRU01161"/>
    </source>
</evidence>
<keyword evidence="4" id="KW-0862">Zinc</keyword>
<dbReference type="PANTHER" id="PTHR24185">
    <property type="entry name" value="CALCIUM-INDEPENDENT PHOSPHOLIPASE A2-GAMMA"/>
    <property type="match status" value="1"/>
</dbReference>
<evidence type="ECO:0000256" key="9">
    <source>
        <dbReference type="SAM" id="MobiDB-lite"/>
    </source>
</evidence>
<keyword evidence="6" id="KW-0443">Lipid metabolism</keyword>
<dbReference type="PANTHER" id="PTHR24185:SF1">
    <property type="entry name" value="CALCIUM-INDEPENDENT PHOSPHOLIPASE A2-GAMMA"/>
    <property type="match status" value="1"/>
</dbReference>
<dbReference type="GO" id="GO:0016042">
    <property type="term" value="P:lipid catabolic process"/>
    <property type="evidence" value="ECO:0007669"/>
    <property type="project" value="UniProtKB-KW"/>
</dbReference>
<evidence type="ECO:0000256" key="4">
    <source>
        <dbReference type="ARBA" id="ARBA00022833"/>
    </source>
</evidence>
<comment type="caution">
    <text evidence="8">Lacks conserved residue(s) required for the propagation of feature annotation.</text>
</comment>
<dbReference type="Proteomes" id="UP001152607">
    <property type="component" value="Unassembled WGS sequence"/>
</dbReference>
<dbReference type="PROSITE" id="PS50119">
    <property type="entry name" value="ZF_BBOX"/>
    <property type="match status" value="1"/>
</dbReference>
<keyword evidence="3" id="KW-0378">Hydrolase</keyword>
<dbReference type="Gene3D" id="3.40.1090.10">
    <property type="entry name" value="Cytosolic phospholipase A2 catalytic domain"/>
    <property type="match status" value="1"/>
</dbReference>
<dbReference type="GO" id="GO:0046486">
    <property type="term" value="P:glycerolipid metabolic process"/>
    <property type="evidence" value="ECO:0007669"/>
    <property type="project" value="UniProtKB-ARBA"/>
</dbReference>
<evidence type="ECO:0000259" key="12">
    <source>
        <dbReference type="PROSITE" id="PS51635"/>
    </source>
</evidence>
<feature type="region of interest" description="Disordered" evidence="9">
    <location>
        <begin position="990"/>
        <end position="1023"/>
    </location>
</feature>
<dbReference type="GO" id="GO:0016020">
    <property type="term" value="C:membrane"/>
    <property type="evidence" value="ECO:0007669"/>
    <property type="project" value="TreeGrafter"/>
</dbReference>
<evidence type="ECO:0000256" key="3">
    <source>
        <dbReference type="ARBA" id="ARBA00022801"/>
    </source>
</evidence>
<evidence type="ECO:0000259" key="10">
    <source>
        <dbReference type="PROSITE" id="PS50089"/>
    </source>
</evidence>
<organism evidence="13 14">
    <name type="scientific">Periconia digitata</name>
    <dbReference type="NCBI Taxonomy" id="1303443"/>
    <lineage>
        <taxon>Eukaryota</taxon>
        <taxon>Fungi</taxon>
        <taxon>Dikarya</taxon>
        <taxon>Ascomycota</taxon>
        <taxon>Pezizomycotina</taxon>
        <taxon>Dothideomycetes</taxon>
        <taxon>Pleosporomycetidae</taxon>
        <taxon>Pleosporales</taxon>
        <taxon>Massarineae</taxon>
        <taxon>Periconiaceae</taxon>
        <taxon>Periconia</taxon>
    </lineage>
</organism>
<feature type="region of interest" description="Disordered" evidence="9">
    <location>
        <begin position="1241"/>
        <end position="1289"/>
    </location>
</feature>
<dbReference type="OrthoDB" id="194358at2759"/>
<keyword evidence="5" id="KW-0442">Lipid degradation</keyword>
<evidence type="ECO:0000256" key="2">
    <source>
        <dbReference type="ARBA" id="ARBA00022771"/>
    </source>
</evidence>
<accession>A0A9W4XFF2</accession>
<dbReference type="InterPro" id="IPR000315">
    <property type="entry name" value="Znf_B-box"/>
</dbReference>
<feature type="domain" description="RING-type" evidence="10">
    <location>
        <begin position="684"/>
        <end position="726"/>
    </location>
</feature>
<evidence type="ECO:0000256" key="5">
    <source>
        <dbReference type="ARBA" id="ARBA00022963"/>
    </source>
</evidence>
<dbReference type="SUPFAM" id="SSF52151">
    <property type="entry name" value="FabD/lysophospholipase-like"/>
    <property type="match status" value="1"/>
</dbReference>
<dbReference type="CDD" id="cd19757">
    <property type="entry name" value="Bbox1"/>
    <property type="match status" value="1"/>
</dbReference>
<comment type="caution">
    <text evidence="13">The sequence shown here is derived from an EMBL/GenBank/DDBJ whole genome shotgun (WGS) entry which is preliminary data.</text>
</comment>
<evidence type="ECO:0000256" key="7">
    <source>
        <dbReference type="PROSITE-ProRule" id="PRU00024"/>
    </source>
</evidence>
<dbReference type="PROSITE" id="PS51635">
    <property type="entry name" value="PNPLA"/>
    <property type="match status" value="1"/>
</dbReference>
<evidence type="ECO:0000313" key="14">
    <source>
        <dbReference type="Proteomes" id="UP001152607"/>
    </source>
</evidence>
<keyword evidence="2 7" id="KW-0863">Zinc-finger</keyword>
<dbReference type="InterPro" id="IPR017907">
    <property type="entry name" value="Znf_RING_CS"/>
</dbReference>
<feature type="compositionally biased region" description="Low complexity" evidence="9">
    <location>
        <begin position="992"/>
        <end position="1002"/>
    </location>
</feature>
<reference evidence="13" key="1">
    <citation type="submission" date="2023-01" db="EMBL/GenBank/DDBJ databases">
        <authorList>
            <person name="Van Ghelder C."/>
            <person name="Rancurel C."/>
        </authorList>
    </citation>
    <scope>NUCLEOTIDE SEQUENCE</scope>
    <source>
        <strain evidence="13">CNCM I-4278</strain>
    </source>
</reference>
<name>A0A9W4XFF2_9PLEO</name>
<gene>
    <name evidence="13" type="ORF">PDIGIT_LOCUS2928</name>
</gene>
<feature type="domain" description="PNPLA" evidence="12">
    <location>
        <begin position="751"/>
        <end position="978"/>
    </location>
</feature>
<dbReference type="InterPro" id="IPR002641">
    <property type="entry name" value="PNPLA_dom"/>
</dbReference>
<dbReference type="EMBL" id="CAOQHR010000002">
    <property type="protein sequence ID" value="CAI6303542.1"/>
    <property type="molecule type" value="Genomic_DNA"/>
</dbReference>
<dbReference type="InterPro" id="IPR001841">
    <property type="entry name" value="Znf_RING"/>
</dbReference>
<evidence type="ECO:0000256" key="6">
    <source>
        <dbReference type="ARBA" id="ARBA00023098"/>
    </source>
</evidence>
<evidence type="ECO:0000256" key="1">
    <source>
        <dbReference type="ARBA" id="ARBA00022723"/>
    </source>
</evidence>
<dbReference type="SUPFAM" id="SSF52540">
    <property type="entry name" value="P-loop containing nucleoside triphosphate hydrolases"/>
    <property type="match status" value="1"/>
</dbReference>
<feature type="domain" description="B box-type" evidence="11">
    <location>
        <begin position="26"/>
        <end position="69"/>
    </location>
</feature>
<dbReference type="GO" id="GO:0019369">
    <property type="term" value="P:arachidonate metabolic process"/>
    <property type="evidence" value="ECO:0007669"/>
    <property type="project" value="TreeGrafter"/>
</dbReference>
<dbReference type="PROSITE" id="PS00518">
    <property type="entry name" value="ZF_RING_1"/>
    <property type="match status" value="1"/>
</dbReference>
<evidence type="ECO:0000313" key="13">
    <source>
        <dbReference type="EMBL" id="CAI6303542.1"/>
    </source>
</evidence>
<evidence type="ECO:0000259" key="11">
    <source>
        <dbReference type="PROSITE" id="PS50119"/>
    </source>
</evidence>
<dbReference type="InterPro" id="IPR027417">
    <property type="entry name" value="P-loop_NTPase"/>
</dbReference>